<evidence type="ECO:0000259" key="3">
    <source>
        <dbReference type="PROSITE" id="PS50110"/>
    </source>
</evidence>
<dbReference type="GO" id="GO:0016791">
    <property type="term" value="F:phosphatase activity"/>
    <property type="evidence" value="ECO:0007669"/>
    <property type="project" value="TreeGrafter"/>
</dbReference>
<dbReference type="OrthoDB" id="9811749at2"/>
<evidence type="ECO:0000313" key="4">
    <source>
        <dbReference type="EMBL" id="RED54068.1"/>
    </source>
</evidence>
<dbReference type="PANTHER" id="PTHR43156:SF2">
    <property type="entry name" value="STAGE II SPORULATION PROTEIN E"/>
    <property type="match status" value="1"/>
</dbReference>
<keyword evidence="5" id="KW-1185">Reference proteome</keyword>
<dbReference type="PANTHER" id="PTHR43156">
    <property type="entry name" value="STAGE II SPORULATION PROTEIN E-RELATED"/>
    <property type="match status" value="1"/>
</dbReference>
<dbReference type="PROSITE" id="PS50110">
    <property type="entry name" value="RESPONSE_REGULATORY"/>
    <property type="match status" value="1"/>
</dbReference>
<dbReference type="SMART" id="SM00331">
    <property type="entry name" value="PP2C_SIG"/>
    <property type="match status" value="1"/>
</dbReference>
<evidence type="ECO:0000256" key="1">
    <source>
        <dbReference type="ARBA" id="ARBA00022801"/>
    </source>
</evidence>
<feature type="modified residue" description="4-aspartylphosphate" evidence="2">
    <location>
        <position position="73"/>
    </location>
</feature>
<dbReference type="Gene3D" id="3.60.40.10">
    <property type="entry name" value="PPM-type phosphatase domain"/>
    <property type="match status" value="1"/>
</dbReference>
<accession>A0A3D9HX37</accession>
<sequence length="401" mass="44722">MDEMVLQNDVKQKAASEDISDAKILIVDDLLLLRELIKNYLSNEGFKNLYTAENGVEALEKVREIRPDILILDILMPEMNGFEVCRQIRASPDFSQIPILVQTGVEESEDRLEVFKVGATDLVLKPINGAELVARVKVHLQNVFMQRRQALYHQRMASELAAASKIQSSLLPSKDQMRQAREKTGFRMLAFYEASSELGGDFWGMRLLEGGRLAFFMADFSGHGVVSALNTFRLHTLLNQADLDWDHPKLWMQGVNEHLCRVLSVEHFATVFYGVLDPTNSTLHYSAAASPPVVIGTKAGDGELIDTSGLPLGISTDAKYEQKEYPFAPGAYTLLYSDALIETEGEDGEVLESEAVLAMAQERSSEMDPDVLINGILDIYPGKDRRPLPDDLTLLAFVREV</sequence>
<evidence type="ECO:0000256" key="2">
    <source>
        <dbReference type="PROSITE-ProRule" id="PRU00169"/>
    </source>
</evidence>
<dbReference type="InterPro" id="IPR001932">
    <property type="entry name" value="PPM-type_phosphatase-like_dom"/>
</dbReference>
<dbReference type="InterPro" id="IPR052016">
    <property type="entry name" value="Bact_Sigma-Reg"/>
</dbReference>
<keyword evidence="1" id="KW-0378">Hydrolase</keyword>
<organism evidence="4 5">
    <name type="scientific">Aestuariispira insulae</name>
    <dbReference type="NCBI Taxonomy" id="1461337"/>
    <lineage>
        <taxon>Bacteria</taxon>
        <taxon>Pseudomonadati</taxon>
        <taxon>Pseudomonadota</taxon>
        <taxon>Alphaproteobacteria</taxon>
        <taxon>Rhodospirillales</taxon>
        <taxon>Kiloniellaceae</taxon>
        <taxon>Aestuariispira</taxon>
    </lineage>
</organism>
<reference evidence="4 5" key="1">
    <citation type="submission" date="2018-07" db="EMBL/GenBank/DDBJ databases">
        <title>Genomic Encyclopedia of Type Strains, Phase III (KMG-III): the genomes of soil and plant-associated and newly described type strains.</title>
        <authorList>
            <person name="Whitman W."/>
        </authorList>
    </citation>
    <scope>NUCLEOTIDE SEQUENCE [LARGE SCALE GENOMIC DNA]</scope>
    <source>
        <strain evidence="4 5">CECT 8488</strain>
    </source>
</reference>
<dbReference type="GO" id="GO:0000160">
    <property type="term" value="P:phosphorelay signal transduction system"/>
    <property type="evidence" value="ECO:0007669"/>
    <property type="project" value="InterPro"/>
</dbReference>
<comment type="caution">
    <text evidence="4">The sequence shown here is derived from an EMBL/GenBank/DDBJ whole genome shotgun (WGS) entry which is preliminary data.</text>
</comment>
<name>A0A3D9HX37_9PROT</name>
<gene>
    <name evidence="4" type="ORF">DFP90_101869</name>
</gene>
<dbReference type="Proteomes" id="UP000256845">
    <property type="component" value="Unassembled WGS sequence"/>
</dbReference>
<dbReference type="SUPFAM" id="SSF52172">
    <property type="entry name" value="CheY-like"/>
    <property type="match status" value="1"/>
</dbReference>
<dbReference type="EMBL" id="QRDW01000001">
    <property type="protein sequence ID" value="RED54068.1"/>
    <property type="molecule type" value="Genomic_DNA"/>
</dbReference>
<dbReference type="InterPro" id="IPR011006">
    <property type="entry name" value="CheY-like_superfamily"/>
</dbReference>
<evidence type="ECO:0000313" key="5">
    <source>
        <dbReference type="Proteomes" id="UP000256845"/>
    </source>
</evidence>
<dbReference type="InterPro" id="IPR001789">
    <property type="entry name" value="Sig_transdc_resp-reg_receiver"/>
</dbReference>
<dbReference type="Pfam" id="PF00072">
    <property type="entry name" value="Response_reg"/>
    <property type="match status" value="1"/>
</dbReference>
<dbReference type="Pfam" id="PF07228">
    <property type="entry name" value="SpoIIE"/>
    <property type="match status" value="1"/>
</dbReference>
<feature type="domain" description="Response regulatory" evidence="3">
    <location>
        <begin position="23"/>
        <end position="140"/>
    </location>
</feature>
<keyword evidence="2" id="KW-0597">Phosphoprotein</keyword>
<dbReference type="InterPro" id="IPR036457">
    <property type="entry name" value="PPM-type-like_dom_sf"/>
</dbReference>
<dbReference type="Gene3D" id="3.40.50.2300">
    <property type="match status" value="1"/>
</dbReference>
<proteinExistence type="predicted"/>
<dbReference type="SMART" id="SM00448">
    <property type="entry name" value="REC"/>
    <property type="match status" value="1"/>
</dbReference>
<dbReference type="AlphaFoldDB" id="A0A3D9HX37"/>
<protein>
    <submittedName>
        <fullName evidence="4">Sigma-B regulation protein RsbU (Phosphoserine phosphatase)</fullName>
    </submittedName>
</protein>
<dbReference type="RefSeq" id="WP_115935154.1">
    <property type="nucleotide sequence ID" value="NZ_QRDW01000001.1"/>
</dbReference>